<evidence type="ECO:0000313" key="2">
    <source>
        <dbReference type="EMBL" id="CAE2250934.1"/>
    </source>
</evidence>
<organism evidence="2">
    <name type="scientific">Prymnesium polylepis</name>
    <dbReference type="NCBI Taxonomy" id="72548"/>
    <lineage>
        <taxon>Eukaryota</taxon>
        <taxon>Haptista</taxon>
        <taxon>Haptophyta</taxon>
        <taxon>Prymnesiophyceae</taxon>
        <taxon>Prymnesiales</taxon>
        <taxon>Prymnesiaceae</taxon>
        <taxon>Prymnesium</taxon>
    </lineage>
</organism>
<feature type="region of interest" description="Disordered" evidence="1">
    <location>
        <begin position="43"/>
        <end position="62"/>
    </location>
</feature>
<dbReference type="AlphaFoldDB" id="A0A6T8C2B5"/>
<protein>
    <submittedName>
        <fullName evidence="2">Uncharacterized protein</fullName>
    </submittedName>
</protein>
<proteinExistence type="predicted"/>
<gene>
    <name evidence="2" type="ORF">CPOL0286_LOCUS14733</name>
</gene>
<dbReference type="EMBL" id="HBKO01032326">
    <property type="protein sequence ID" value="CAE2250934.1"/>
    <property type="molecule type" value="Transcribed_RNA"/>
</dbReference>
<accession>A0A6T8C2B5</accession>
<reference evidence="2" key="1">
    <citation type="submission" date="2021-01" db="EMBL/GenBank/DDBJ databases">
        <authorList>
            <person name="Corre E."/>
            <person name="Pelletier E."/>
            <person name="Niang G."/>
            <person name="Scheremetjew M."/>
            <person name="Finn R."/>
            <person name="Kale V."/>
            <person name="Holt S."/>
            <person name="Cochrane G."/>
            <person name="Meng A."/>
            <person name="Brown T."/>
            <person name="Cohen L."/>
        </authorList>
    </citation>
    <scope>NUCLEOTIDE SEQUENCE</scope>
    <source>
        <strain evidence="2">UIO037</strain>
    </source>
</reference>
<evidence type="ECO:0000256" key="1">
    <source>
        <dbReference type="SAM" id="MobiDB-lite"/>
    </source>
</evidence>
<sequence length="123" mass="12986">MQAAQVQWMHQWQPQLSLIGTSHVQTGATGSWPPLAHGVALPTAPGWPMPTAEASPQRMVSPTEVLQRLPPMAAVRPELHSKPMLLPVPCGVQSATPAISAMPPAQPSGSALSKAFLPSMFLP</sequence>
<name>A0A6T8C2B5_9EUKA</name>